<reference evidence="1" key="1">
    <citation type="journal article" date="2015" name="Nature">
        <title>Complex archaea that bridge the gap between prokaryotes and eukaryotes.</title>
        <authorList>
            <person name="Spang A."/>
            <person name="Saw J.H."/>
            <person name="Jorgensen S.L."/>
            <person name="Zaremba-Niedzwiedzka K."/>
            <person name="Martijn J."/>
            <person name="Lind A.E."/>
            <person name="van Eijk R."/>
            <person name="Schleper C."/>
            <person name="Guy L."/>
            <person name="Ettema T.J."/>
        </authorList>
    </citation>
    <scope>NUCLEOTIDE SEQUENCE</scope>
</reference>
<accession>A0A0F9GMY8</accession>
<name>A0A0F9GMY8_9ZZZZ</name>
<dbReference type="EMBL" id="LAZR01017503">
    <property type="protein sequence ID" value="KKM00149.1"/>
    <property type="molecule type" value="Genomic_DNA"/>
</dbReference>
<gene>
    <name evidence="1" type="ORF">LCGC14_1807330</name>
</gene>
<protein>
    <submittedName>
        <fullName evidence="1">Uncharacterized protein</fullName>
    </submittedName>
</protein>
<proteinExistence type="predicted"/>
<sequence length="74" mass="8178">MWEQVVIAVIIKLVTRKASTNQIDGSDFDEIVKATKNPPKTLEKLFENPTVNRIATGILANIVGSIEEKLNRGT</sequence>
<comment type="caution">
    <text evidence="1">The sequence shown here is derived from an EMBL/GenBank/DDBJ whole genome shotgun (WGS) entry which is preliminary data.</text>
</comment>
<evidence type="ECO:0000313" key="1">
    <source>
        <dbReference type="EMBL" id="KKM00149.1"/>
    </source>
</evidence>
<organism evidence="1">
    <name type="scientific">marine sediment metagenome</name>
    <dbReference type="NCBI Taxonomy" id="412755"/>
    <lineage>
        <taxon>unclassified sequences</taxon>
        <taxon>metagenomes</taxon>
        <taxon>ecological metagenomes</taxon>
    </lineage>
</organism>
<dbReference type="AlphaFoldDB" id="A0A0F9GMY8"/>